<comment type="similarity">
    <text evidence="20">Belongs to the ligand-gated ion channel (TC 1.A.9) family.</text>
</comment>
<evidence type="ECO:0000256" key="11">
    <source>
        <dbReference type="ARBA" id="ARBA00023180"/>
    </source>
</evidence>
<comment type="caution">
    <text evidence="20">Lacks conserved residue(s) required for the propagation of feature annotation.</text>
</comment>
<evidence type="ECO:0000256" key="14">
    <source>
        <dbReference type="ARBA" id="ARBA00023303"/>
    </source>
</evidence>
<dbReference type="GO" id="GO:0004888">
    <property type="term" value="F:transmembrane signaling receptor activity"/>
    <property type="evidence" value="ECO:0007669"/>
    <property type="project" value="InterPro"/>
</dbReference>
<keyword evidence="8 20" id="KW-0472">Membrane</keyword>
<comment type="catalytic activity">
    <reaction evidence="17">
        <text>Na(+)(in) = Na(+)(out)</text>
        <dbReference type="Rhea" id="RHEA:34963"/>
        <dbReference type="ChEBI" id="CHEBI:29101"/>
    </reaction>
</comment>
<keyword evidence="1 20" id="KW-0813">Transport</keyword>
<organism evidence="23 24">
    <name type="scientific">Hucho hucho</name>
    <name type="common">huchen</name>
    <dbReference type="NCBI Taxonomy" id="62062"/>
    <lineage>
        <taxon>Eukaryota</taxon>
        <taxon>Metazoa</taxon>
        <taxon>Chordata</taxon>
        <taxon>Craniata</taxon>
        <taxon>Vertebrata</taxon>
        <taxon>Euteleostomi</taxon>
        <taxon>Actinopterygii</taxon>
        <taxon>Neopterygii</taxon>
        <taxon>Teleostei</taxon>
        <taxon>Protacanthopterygii</taxon>
        <taxon>Salmoniformes</taxon>
        <taxon>Salmonidae</taxon>
        <taxon>Salmoninae</taxon>
        <taxon>Hucho</taxon>
    </lineage>
</organism>
<evidence type="ECO:0000256" key="3">
    <source>
        <dbReference type="ARBA" id="ARBA00022692"/>
    </source>
</evidence>
<evidence type="ECO:0000256" key="12">
    <source>
        <dbReference type="ARBA" id="ARBA00023257"/>
    </source>
</evidence>
<protein>
    <submittedName>
        <fullName evidence="23">Uncharacterized protein</fullName>
    </submittedName>
</protein>
<dbReference type="InterPro" id="IPR006201">
    <property type="entry name" value="Neur_channel"/>
</dbReference>
<dbReference type="GO" id="GO:0045211">
    <property type="term" value="C:postsynaptic membrane"/>
    <property type="evidence" value="ECO:0007669"/>
    <property type="project" value="UniProtKB-SubCell"/>
</dbReference>
<dbReference type="Pfam" id="PF02932">
    <property type="entry name" value="Neur_chan_memb"/>
    <property type="match status" value="1"/>
</dbReference>
<reference evidence="24" key="1">
    <citation type="submission" date="2018-06" db="EMBL/GenBank/DDBJ databases">
        <title>Genome assembly of Danube salmon.</title>
        <authorList>
            <person name="Macqueen D.J."/>
            <person name="Gundappa M.K."/>
        </authorList>
    </citation>
    <scope>NUCLEOTIDE SEQUENCE [LARGE SCALE GENOMIC DNA]</scope>
</reference>
<keyword evidence="13" id="KW-1071">Ligand-gated ion channel</keyword>
<evidence type="ECO:0000256" key="13">
    <source>
        <dbReference type="ARBA" id="ARBA00023286"/>
    </source>
</evidence>
<keyword evidence="6" id="KW-0770">Synapse</keyword>
<evidence type="ECO:0000256" key="19">
    <source>
        <dbReference type="ARBA" id="ARBA00037540"/>
    </source>
</evidence>
<dbReference type="PROSITE" id="PS00236">
    <property type="entry name" value="NEUROTR_ION_CHANNEL"/>
    <property type="match status" value="1"/>
</dbReference>
<dbReference type="PRINTS" id="PR00252">
    <property type="entry name" value="NRIONCHANNEL"/>
</dbReference>
<dbReference type="InterPro" id="IPR018000">
    <property type="entry name" value="Neurotransmitter_ion_chnl_CS"/>
</dbReference>
<evidence type="ECO:0000256" key="6">
    <source>
        <dbReference type="ARBA" id="ARBA00023018"/>
    </source>
</evidence>
<name>A0A4W5KUG8_9TELE</name>
<evidence type="ECO:0000256" key="20">
    <source>
        <dbReference type="RuleBase" id="RU000687"/>
    </source>
</evidence>
<comment type="catalytic activity">
    <reaction evidence="18">
        <text>Ca(2+)(in) = Ca(2+)(out)</text>
        <dbReference type="Rhea" id="RHEA:29671"/>
        <dbReference type="ChEBI" id="CHEBI:29108"/>
    </reaction>
</comment>
<evidence type="ECO:0000256" key="2">
    <source>
        <dbReference type="ARBA" id="ARBA00022475"/>
    </source>
</evidence>
<proteinExistence type="inferred from homology"/>
<dbReference type="SUPFAM" id="SSF63712">
    <property type="entry name" value="Nicotinic receptor ligand binding domain-like"/>
    <property type="match status" value="1"/>
</dbReference>
<dbReference type="PANTHER" id="PTHR18945">
    <property type="entry name" value="NEUROTRANSMITTER GATED ION CHANNEL"/>
    <property type="match status" value="1"/>
</dbReference>
<dbReference type="InterPro" id="IPR006202">
    <property type="entry name" value="Neur_chan_lig-bd"/>
</dbReference>
<evidence type="ECO:0000256" key="10">
    <source>
        <dbReference type="ARBA" id="ARBA00023170"/>
    </source>
</evidence>
<evidence type="ECO:0000256" key="1">
    <source>
        <dbReference type="ARBA" id="ARBA00022448"/>
    </source>
</evidence>
<evidence type="ECO:0000256" key="18">
    <source>
        <dbReference type="ARBA" id="ARBA00036634"/>
    </source>
</evidence>
<evidence type="ECO:0000256" key="9">
    <source>
        <dbReference type="ARBA" id="ARBA00023157"/>
    </source>
</evidence>
<dbReference type="InterPro" id="IPR036734">
    <property type="entry name" value="Neur_chan_lig-bd_sf"/>
</dbReference>
<evidence type="ECO:0000313" key="24">
    <source>
        <dbReference type="Proteomes" id="UP000314982"/>
    </source>
</evidence>
<comment type="catalytic activity">
    <reaction evidence="16">
        <text>K(+)(in) = K(+)(out)</text>
        <dbReference type="Rhea" id="RHEA:29463"/>
        <dbReference type="ChEBI" id="CHEBI:29103"/>
    </reaction>
</comment>
<comment type="function">
    <text evidence="19">Forms serotonin (5-hydroxytryptamine/5-HT3)-activated cation-selective channel complexes, which when activated cause fast, depolarizing responses in neurons.</text>
</comment>
<feature type="domain" description="Neurotransmitter-gated ion-channel ligand-binding" evidence="21">
    <location>
        <begin position="23"/>
        <end position="218"/>
    </location>
</feature>
<keyword evidence="7 20" id="KW-0406">Ion transport</keyword>
<evidence type="ECO:0000256" key="17">
    <source>
        <dbReference type="ARBA" id="ARBA00036239"/>
    </source>
</evidence>
<reference evidence="23" key="2">
    <citation type="submission" date="2025-08" db="UniProtKB">
        <authorList>
            <consortium name="Ensembl"/>
        </authorList>
    </citation>
    <scope>IDENTIFICATION</scope>
</reference>
<evidence type="ECO:0000256" key="15">
    <source>
        <dbReference type="ARBA" id="ARBA00034104"/>
    </source>
</evidence>
<keyword evidence="12" id="KW-0628">Postsynaptic cell membrane</keyword>
<feature type="transmembrane region" description="Helical" evidence="20">
    <location>
        <begin position="281"/>
        <end position="306"/>
    </location>
</feature>
<evidence type="ECO:0000259" key="21">
    <source>
        <dbReference type="Pfam" id="PF02931"/>
    </source>
</evidence>
<keyword evidence="24" id="KW-1185">Reference proteome</keyword>
<dbReference type="InterPro" id="IPR036719">
    <property type="entry name" value="Neuro-gated_channel_TM_sf"/>
</dbReference>
<keyword evidence="2" id="KW-1003">Cell membrane</keyword>
<feature type="domain" description="Neurotransmitter-gated ion-channel transmembrane" evidence="22">
    <location>
        <begin position="226"/>
        <end position="337"/>
    </location>
</feature>
<accession>A0A4W5KUG8</accession>
<keyword evidence="9" id="KW-1015">Disulfide bond</keyword>
<evidence type="ECO:0000259" key="22">
    <source>
        <dbReference type="Pfam" id="PF02932"/>
    </source>
</evidence>
<evidence type="ECO:0000256" key="7">
    <source>
        <dbReference type="ARBA" id="ARBA00023065"/>
    </source>
</evidence>
<dbReference type="Gene3D" id="1.20.58.390">
    <property type="entry name" value="Neurotransmitter-gated ion-channel transmembrane domain"/>
    <property type="match status" value="1"/>
</dbReference>
<feature type="transmembrane region" description="Helical" evidence="20">
    <location>
        <begin position="219"/>
        <end position="242"/>
    </location>
</feature>
<evidence type="ECO:0000256" key="16">
    <source>
        <dbReference type="ARBA" id="ARBA00034430"/>
    </source>
</evidence>
<dbReference type="GO" id="GO:0005230">
    <property type="term" value="F:extracellular ligand-gated monoatomic ion channel activity"/>
    <property type="evidence" value="ECO:0007669"/>
    <property type="project" value="InterPro"/>
</dbReference>
<keyword evidence="5 20" id="KW-1133">Transmembrane helix</keyword>
<keyword evidence="3 20" id="KW-0812">Transmembrane</keyword>
<evidence type="ECO:0000256" key="4">
    <source>
        <dbReference type="ARBA" id="ARBA00022729"/>
    </source>
</evidence>
<dbReference type="Ensembl" id="ENSHHUT00000021086.1">
    <property type="protein sequence ID" value="ENSHHUP00000020332.1"/>
    <property type="gene ID" value="ENSHHUG00000012722.1"/>
</dbReference>
<evidence type="ECO:0000256" key="5">
    <source>
        <dbReference type="ARBA" id="ARBA00022989"/>
    </source>
</evidence>
<comment type="subcellular location">
    <subcellularLocation>
        <location evidence="15">Postsynaptic cell membrane</location>
        <topology evidence="15">Multi-pass membrane protein</topology>
    </subcellularLocation>
</comment>
<feature type="transmembrane region" description="Helical" evidence="20">
    <location>
        <begin position="404"/>
        <end position="422"/>
    </location>
</feature>
<dbReference type="SUPFAM" id="SSF90112">
    <property type="entry name" value="Neurotransmitter-gated ion-channel transmembrane pore"/>
    <property type="match status" value="1"/>
</dbReference>
<keyword evidence="14 20" id="KW-0407">Ion channel</keyword>
<keyword evidence="11" id="KW-0325">Glycoprotein</keyword>
<sequence length="426" mass="49217">MSNCSYHRLLDHLGLSQKSESLSNVRPVWNWTTPTPVMVDTYLYGILDVNEKSQTFTSHVMISMGWENELISWEPNDWCGIESVAVPRDMLWIPDVMILEDISDTGSITLSPYTEVAHSGMAYVTESRRLTTTCKMNLFKFPFDTQNCSITFISFMLKGIKLGPFSNSIIMSQFSEKVMVTLGEWDFLGIRLSMEKLIYDNNIVWDKLVYKISIRRRPLLYVINLLLPLLFFLILDLASFFIDEAKGEKLGYKVTILLSISVLLLILNDILPSTADDLPLIALYCIVIFALTGLSLLETMLVSFLIDMDSRVDHDIQTSSKTCEETLEETDCQRESQRDAVISLVKVEDIPNKDLNGDWLNNPRLLQRILEVRNIRQKWFFASVRCDKKKPGYWERVGRQIDQAYFCLYLITTIGFLVFTYHEWLH</sequence>
<dbReference type="GeneTree" id="ENSGT00940000163471"/>
<keyword evidence="10" id="KW-0675">Receptor</keyword>
<dbReference type="InterPro" id="IPR006029">
    <property type="entry name" value="Neurotrans-gated_channel_TM"/>
</dbReference>
<dbReference type="AlphaFoldDB" id="A0A4W5KUG8"/>
<dbReference type="InterPro" id="IPR038050">
    <property type="entry name" value="Neuro_actylchol_rec"/>
</dbReference>
<dbReference type="STRING" id="62062.ENSHHUP00000020332"/>
<dbReference type="Gene3D" id="2.70.170.10">
    <property type="entry name" value="Neurotransmitter-gated ion-channel ligand-binding domain"/>
    <property type="match status" value="1"/>
</dbReference>
<reference evidence="23" key="3">
    <citation type="submission" date="2025-09" db="UniProtKB">
        <authorList>
            <consortium name="Ensembl"/>
        </authorList>
    </citation>
    <scope>IDENTIFICATION</scope>
</reference>
<dbReference type="Proteomes" id="UP000314982">
    <property type="component" value="Unassembled WGS sequence"/>
</dbReference>
<evidence type="ECO:0000313" key="23">
    <source>
        <dbReference type="Ensembl" id="ENSHHUP00000020332.1"/>
    </source>
</evidence>
<keyword evidence="4" id="KW-0732">Signal</keyword>
<evidence type="ECO:0000256" key="8">
    <source>
        <dbReference type="ARBA" id="ARBA00023136"/>
    </source>
</evidence>
<dbReference type="FunFam" id="2.70.170.10:FF:000017">
    <property type="entry name" value="5-hydroxytryptamine receptor 3A"/>
    <property type="match status" value="1"/>
</dbReference>
<dbReference type="Pfam" id="PF02931">
    <property type="entry name" value="Neur_chan_LBD"/>
    <property type="match status" value="1"/>
</dbReference>